<comment type="caution">
    <text evidence="2">The sequence shown here is derived from an EMBL/GenBank/DDBJ whole genome shotgun (WGS) entry which is preliminary data.</text>
</comment>
<name>A0ABX2FVD4_9BACT</name>
<evidence type="ECO:0008006" key="4">
    <source>
        <dbReference type="Google" id="ProtNLM"/>
    </source>
</evidence>
<sequence>MKKILWLLLLAGATTRPALAQRHIKHISTLSAQLGRTEQGDYYELGYSTFLTNRTALRIGGLYERGSLGIAGNYSSYGGRVFIAPQLLHLGEFAYLHLLLGGAGNYEFGGEQPTVDGLGTERRQRFTYGPQAGAEADFFLGNRASVVATATKGYLFNNPLIDRWPGYAGVGLRYHFR</sequence>
<keyword evidence="3" id="KW-1185">Reference proteome</keyword>
<keyword evidence="1" id="KW-0732">Signal</keyword>
<gene>
    <name evidence="2" type="ORF">HNP98_003811</name>
</gene>
<evidence type="ECO:0000256" key="1">
    <source>
        <dbReference type="SAM" id="SignalP"/>
    </source>
</evidence>
<organism evidence="2 3">
    <name type="scientific">Hymenobacter caeli</name>
    <dbReference type="NCBI Taxonomy" id="2735894"/>
    <lineage>
        <taxon>Bacteria</taxon>
        <taxon>Pseudomonadati</taxon>
        <taxon>Bacteroidota</taxon>
        <taxon>Cytophagia</taxon>
        <taxon>Cytophagales</taxon>
        <taxon>Hymenobacteraceae</taxon>
        <taxon>Hymenobacter</taxon>
    </lineage>
</organism>
<reference evidence="2 3" key="1">
    <citation type="submission" date="2020-05" db="EMBL/GenBank/DDBJ databases">
        <title>Genomic Encyclopedia of Type Strains, Phase IV (KMG-V): Genome sequencing to study the core and pangenomes of soil and plant-associated prokaryotes.</title>
        <authorList>
            <person name="Whitman W."/>
        </authorList>
    </citation>
    <scope>NUCLEOTIDE SEQUENCE [LARGE SCALE GENOMIC DNA]</scope>
    <source>
        <strain evidence="2 3">9A</strain>
    </source>
</reference>
<proteinExistence type="predicted"/>
<feature type="chain" id="PRO_5045422060" description="DUF3575 domain-containing protein" evidence="1">
    <location>
        <begin position="21"/>
        <end position="177"/>
    </location>
</feature>
<feature type="signal peptide" evidence="1">
    <location>
        <begin position="1"/>
        <end position="20"/>
    </location>
</feature>
<dbReference type="RefSeq" id="WP_173811733.1">
    <property type="nucleotide sequence ID" value="NZ_JABSNP010000023.1"/>
</dbReference>
<protein>
    <recommendedName>
        <fullName evidence="4">DUF3575 domain-containing protein</fullName>
    </recommendedName>
</protein>
<evidence type="ECO:0000313" key="3">
    <source>
        <dbReference type="Proteomes" id="UP000779507"/>
    </source>
</evidence>
<dbReference type="EMBL" id="JABSNP010000023">
    <property type="protein sequence ID" value="NRT20966.1"/>
    <property type="molecule type" value="Genomic_DNA"/>
</dbReference>
<evidence type="ECO:0000313" key="2">
    <source>
        <dbReference type="EMBL" id="NRT20966.1"/>
    </source>
</evidence>
<accession>A0ABX2FVD4</accession>
<dbReference type="Proteomes" id="UP000779507">
    <property type="component" value="Unassembled WGS sequence"/>
</dbReference>